<gene>
    <name evidence="2" type="ORF">BDK51DRAFT_31680</name>
</gene>
<protein>
    <submittedName>
        <fullName evidence="2">Uncharacterized protein</fullName>
    </submittedName>
</protein>
<feature type="region of interest" description="Disordered" evidence="1">
    <location>
        <begin position="188"/>
        <end position="210"/>
    </location>
</feature>
<organism evidence="2 3">
    <name type="scientific">Blyttiomyces helicus</name>
    <dbReference type="NCBI Taxonomy" id="388810"/>
    <lineage>
        <taxon>Eukaryota</taxon>
        <taxon>Fungi</taxon>
        <taxon>Fungi incertae sedis</taxon>
        <taxon>Chytridiomycota</taxon>
        <taxon>Chytridiomycota incertae sedis</taxon>
        <taxon>Chytridiomycetes</taxon>
        <taxon>Chytridiomycetes incertae sedis</taxon>
        <taxon>Blyttiomyces</taxon>
    </lineage>
</organism>
<sequence>MSEAAWRFGDGACQDSRFRIPHFLIPRVTTSRRLEGRVRTGNGAEGLRENEPSAEATLRWSKHGDVGTPKGTSGECGTFHPRCVEQVKDDKEPMDSGTNGSGMTTTDGEEGFGLTLWNGPAWDSPNTPRTSQFPPTPSRPPLAAGADRQSTGDATPMYDALVDMATSEVRHDLCAGVRLRKKAHVSPAAWTHSQTNEGPMRLGESTSGKQTTILPSTTIDVRAFGRGGRESESSCGTDREHSPYSYEAQVTTWRKADMDEAKSFAMLTLFFSRG</sequence>
<feature type="compositionally biased region" description="Polar residues" evidence="1">
    <location>
        <begin position="96"/>
        <end position="106"/>
    </location>
</feature>
<evidence type="ECO:0000256" key="1">
    <source>
        <dbReference type="SAM" id="MobiDB-lite"/>
    </source>
</evidence>
<dbReference type="EMBL" id="KZ998784">
    <property type="protein sequence ID" value="RKO85748.1"/>
    <property type="molecule type" value="Genomic_DNA"/>
</dbReference>
<evidence type="ECO:0000313" key="2">
    <source>
        <dbReference type="EMBL" id="RKO85748.1"/>
    </source>
</evidence>
<name>A0A4P9W4G5_9FUNG</name>
<feature type="compositionally biased region" description="Polar residues" evidence="1">
    <location>
        <begin position="124"/>
        <end position="133"/>
    </location>
</feature>
<keyword evidence="3" id="KW-1185">Reference proteome</keyword>
<feature type="region of interest" description="Disordered" evidence="1">
    <location>
        <begin position="89"/>
        <end position="153"/>
    </location>
</feature>
<dbReference type="AlphaFoldDB" id="A0A4P9W4G5"/>
<reference evidence="3" key="1">
    <citation type="journal article" date="2018" name="Nat. Microbiol.">
        <title>Leveraging single-cell genomics to expand the fungal tree of life.</title>
        <authorList>
            <person name="Ahrendt S.R."/>
            <person name="Quandt C.A."/>
            <person name="Ciobanu D."/>
            <person name="Clum A."/>
            <person name="Salamov A."/>
            <person name="Andreopoulos B."/>
            <person name="Cheng J.F."/>
            <person name="Woyke T."/>
            <person name="Pelin A."/>
            <person name="Henrissat B."/>
            <person name="Reynolds N.K."/>
            <person name="Benny G.L."/>
            <person name="Smith M.E."/>
            <person name="James T.Y."/>
            <person name="Grigoriev I.V."/>
        </authorList>
    </citation>
    <scope>NUCLEOTIDE SEQUENCE [LARGE SCALE GENOMIC DNA]</scope>
</reference>
<evidence type="ECO:0000313" key="3">
    <source>
        <dbReference type="Proteomes" id="UP000269721"/>
    </source>
</evidence>
<dbReference type="Proteomes" id="UP000269721">
    <property type="component" value="Unassembled WGS sequence"/>
</dbReference>
<accession>A0A4P9W4G5</accession>
<proteinExistence type="predicted"/>